<keyword evidence="3" id="KW-1185">Reference proteome</keyword>
<keyword evidence="1" id="KW-1133">Transmembrane helix</keyword>
<organism evidence="2 3">
    <name type="scientific">Paenibacillus oceani</name>
    <dbReference type="NCBI Taxonomy" id="2772510"/>
    <lineage>
        <taxon>Bacteria</taxon>
        <taxon>Bacillati</taxon>
        <taxon>Bacillota</taxon>
        <taxon>Bacilli</taxon>
        <taxon>Bacillales</taxon>
        <taxon>Paenibacillaceae</taxon>
        <taxon>Paenibacillus</taxon>
    </lineage>
</organism>
<accession>A0A927CFD4</accession>
<feature type="transmembrane region" description="Helical" evidence="1">
    <location>
        <begin position="61"/>
        <end position="81"/>
    </location>
</feature>
<dbReference type="EMBL" id="JACXJA010000059">
    <property type="protein sequence ID" value="MBD2866454.1"/>
    <property type="molecule type" value="Genomic_DNA"/>
</dbReference>
<keyword evidence="1" id="KW-0812">Transmembrane</keyword>
<evidence type="ECO:0000313" key="2">
    <source>
        <dbReference type="EMBL" id="MBD2866454.1"/>
    </source>
</evidence>
<sequence length="313" mass="35943">MQTKLAVQFRPSRNTSCAFERLKTCKKCGAYSVLFDDRCKECGATGKFIPVARYIASLNRVLPMAEAFGAVALVALAVVLANDWMQIAAAGIGGAAFLALLFLLRQRYKPYADLYRFHEVLVDHTPAILKGIRADLQEADGDMSANHPKEAYEKLREIGYLLNNESIKQRKIACLRRFYIRKDMELELDPLVPKKFDPEFVLYMRDAVKVNRQLVRHSALDYVVAFRPQIEAMEGGREFLVSMAGSALRMKKYVQMYPRFIIDYLDELPRERFHRLCKLLADTPVQQRNELYAKCKETAQTRYAVDPDFQGMF</sequence>
<reference evidence="2" key="1">
    <citation type="submission" date="2020-09" db="EMBL/GenBank/DDBJ databases">
        <title>A novel bacterium of genus Paenibacillus, isolated from South China Sea.</title>
        <authorList>
            <person name="Huang H."/>
            <person name="Mo K."/>
            <person name="Hu Y."/>
        </authorList>
    </citation>
    <scope>NUCLEOTIDE SEQUENCE</scope>
    <source>
        <strain evidence="2">IB182363</strain>
    </source>
</reference>
<feature type="transmembrane region" description="Helical" evidence="1">
    <location>
        <begin position="87"/>
        <end position="104"/>
    </location>
</feature>
<gene>
    <name evidence="2" type="ORF">IDH45_31225</name>
</gene>
<dbReference type="RefSeq" id="WP_190932072.1">
    <property type="nucleotide sequence ID" value="NZ_JACXJA010000059.1"/>
</dbReference>
<proteinExistence type="predicted"/>
<dbReference type="AlphaFoldDB" id="A0A927CFD4"/>
<dbReference type="Proteomes" id="UP000639396">
    <property type="component" value="Unassembled WGS sequence"/>
</dbReference>
<evidence type="ECO:0000313" key="3">
    <source>
        <dbReference type="Proteomes" id="UP000639396"/>
    </source>
</evidence>
<evidence type="ECO:0000256" key="1">
    <source>
        <dbReference type="SAM" id="Phobius"/>
    </source>
</evidence>
<comment type="caution">
    <text evidence="2">The sequence shown here is derived from an EMBL/GenBank/DDBJ whole genome shotgun (WGS) entry which is preliminary data.</text>
</comment>
<protein>
    <submittedName>
        <fullName evidence="2">Uncharacterized protein</fullName>
    </submittedName>
</protein>
<name>A0A927CFD4_9BACL</name>
<keyword evidence="1" id="KW-0472">Membrane</keyword>